<dbReference type="EMBL" id="JAFCMP010000551">
    <property type="protein sequence ID" value="KAG5175318.1"/>
    <property type="molecule type" value="Genomic_DNA"/>
</dbReference>
<keyword evidence="3" id="KW-1185">Reference proteome</keyword>
<proteinExistence type="predicted"/>
<feature type="region of interest" description="Disordered" evidence="1">
    <location>
        <begin position="1"/>
        <end position="66"/>
    </location>
</feature>
<name>A0A835YIZ2_9STRA</name>
<comment type="caution">
    <text evidence="2">The sequence shown here is derived from an EMBL/GenBank/DDBJ whole genome shotgun (WGS) entry which is preliminary data.</text>
</comment>
<dbReference type="AlphaFoldDB" id="A0A835YIZ2"/>
<accession>A0A835YIZ2</accession>
<evidence type="ECO:0000313" key="2">
    <source>
        <dbReference type="EMBL" id="KAG5175318.1"/>
    </source>
</evidence>
<sequence length="246" mass="27186">MSRTGHQLIQKSGPPLNPARVLKVGGAAEPELSPRTKRSTGSRDYHPTPHQPHAPCVSGRTGTGEDRSQDGVYVVWKFNKDKFWVYAHRGAVEKFRKEWANAELVGDKGEEFEGGKTPRKNLKSKGAGDLKIALLDVLEQVQIFHGTSTAAPDRPSKALLAPSENRYQQQCASALSLNQCCSTHPLCCPLHRLLLPRASVRLDAALALTEHCCVSSLLRVGKRRSTFGEENEEEIARKILLEGRFE</sequence>
<evidence type="ECO:0000313" key="3">
    <source>
        <dbReference type="Proteomes" id="UP000664859"/>
    </source>
</evidence>
<feature type="compositionally biased region" description="Polar residues" evidence="1">
    <location>
        <begin position="1"/>
        <end position="10"/>
    </location>
</feature>
<organism evidence="2 3">
    <name type="scientific">Tribonema minus</name>
    <dbReference type="NCBI Taxonomy" id="303371"/>
    <lineage>
        <taxon>Eukaryota</taxon>
        <taxon>Sar</taxon>
        <taxon>Stramenopiles</taxon>
        <taxon>Ochrophyta</taxon>
        <taxon>PX clade</taxon>
        <taxon>Xanthophyceae</taxon>
        <taxon>Tribonematales</taxon>
        <taxon>Tribonemataceae</taxon>
        <taxon>Tribonema</taxon>
    </lineage>
</organism>
<dbReference type="Proteomes" id="UP000664859">
    <property type="component" value="Unassembled WGS sequence"/>
</dbReference>
<gene>
    <name evidence="2" type="ORF">JKP88DRAFT_250227</name>
</gene>
<evidence type="ECO:0000256" key="1">
    <source>
        <dbReference type="SAM" id="MobiDB-lite"/>
    </source>
</evidence>
<reference evidence="2" key="1">
    <citation type="submission" date="2021-02" db="EMBL/GenBank/DDBJ databases">
        <title>First Annotated Genome of the Yellow-green Alga Tribonema minus.</title>
        <authorList>
            <person name="Mahan K.M."/>
        </authorList>
    </citation>
    <scope>NUCLEOTIDE SEQUENCE</scope>
    <source>
        <strain evidence="2">UTEX B ZZ1240</strain>
    </source>
</reference>
<protein>
    <submittedName>
        <fullName evidence="2">Uncharacterized protein</fullName>
    </submittedName>
</protein>